<keyword evidence="11" id="KW-1185">Reference proteome</keyword>
<dbReference type="GO" id="GO:1990131">
    <property type="term" value="C:Gtr1-Gtr2 GTPase complex"/>
    <property type="evidence" value="ECO:0007669"/>
    <property type="project" value="UniProtKB-UniRule"/>
</dbReference>
<evidence type="ECO:0000313" key="10">
    <source>
        <dbReference type="EMBL" id="KIJ13400.1"/>
    </source>
</evidence>
<dbReference type="GO" id="GO:0005525">
    <property type="term" value="F:GTP binding"/>
    <property type="evidence" value="ECO:0007669"/>
    <property type="project" value="UniProtKB-UniRule"/>
</dbReference>
<keyword evidence="4" id="KW-0378">Hydrolase</keyword>
<dbReference type="HOGENOM" id="CLU_047421_0_0_1"/>
<dbReference type="CDD" id="cd11385">
    <property type="entry name" value="RagC_like"/>
    <property type="match status" value="1"/>
</dbReference>
<dbReference type="Proteomes" id="UP000053647">
    <property type="component" value="Unassembled WGS sequence"/>
</dbReference>
<evidence type="ECO:0000256" key="6">
    <source>
        <dbReference type="ARBA" id="ARBA00023136"/>
    </source>
</evidence>
<dbReference type="Pfam" id="PF04670">
    <property type="entry name" value="Gtr1_RagA"/>
    <property type="match status" value="1"/>
</dbReference>
<reference evidence="11" key="2">
    <citation type="submission" date="2015-01" db="EMBL/GenBank/DDBJ databases">
        <title>Evolutionary Origins and Diversification of the Mycorrhizal Mutualists.</title>
        <authorList>
            <consortium name="DOE Joint Genome Institute"/>
            <consortium name="Mycorrhizal Genomics Consortium"/>
            <person name="Kohler A."/>
            <person name="Kuo A."/>
            <person name="Nagy L.G."/>
            <person name="Floudas D."/>
            <person name="Copeland A."/>
            <person name="Barry K.W."/>
            <person name="Cichocki N."/>
            <person name="Veneault-Fourrey C."/>
            <person name="LaButti K."/>
            <person name="Lindquist E.A."/>
            <person name="Lipzen A."/>
            <person name="Lundell T."/>
            <person name="Morin E."/>
            <person name="Murat C."/>
            <person name="Riley R."/>
            <person name="Ohm R."/>
            <person name="Sun H."/>
            <person name="Tunlid A."/>
            <person name="Henrissat B."/>
            <person name="Grigoriev I.V."/>
            <person name="Hibbett D.S."/>
            <person name="Martin F."/>
        </authorList>
    </citation>
    <scope>NUCLEOTIDE SEQUENCE [LARGE SCALE GENOMIC DNA]</scope>
    <source>
        <strain evidence="11">ATCC 200175</strain>
    </source>
</reference>
<dbReference type="GO" id="GO:0005634">
    <property type="term" value="C:nucleus"/>
    <property type="evidence" value="ECO:0007669"/>
    <property type="project" value="TreeGrafter"/>
</dbReference>
<dbReference type="GO" id="GO:1904263">
    <property type="term" value="P:positive regulation of TORC1 signaling"/>
    <property type="evidence" value="ECO:0007669"/>
    <property type="project" value="TreeGrafter"/>
</dbReference>
<evidence type="ECO:0000256" key="3">
    <source>
        <dbReference type="ARBA" id="ARBA00022741"/>
    </source>
</evidence>
<name>A0A0C9TCT8_PAXIN</name>
<dbReference type="GO" id="GO:0012505">
    <property type="term" value="C:endomembrane system"/>
    <property type="evidence" value="ECO:0007669"/>
    <property type="project" value="UniProtKB-SubCell"/>
</dbReference>
<dbReference type="InterPro" id="IPR027417">
    <property type="entry name" value="P-loop_NTPase"/>
</dbReference>
<evidence type="ECO:0000256" key="7">
    <source>
        <dbReference type="ARBA" id="ARBA00049117"/>
    </source>
</evidence>
<evidence type="ECO:0000256" key="9">
    <source>
        <dbReference type="SAM" id="MobiDB-lite"/>
    </source>
</evidence>
<dbReference type="Gene3D" id="3.40.50.300">
    <property type="entry name" value="P-loop containing nucleotide triphosphate hydrolases"/>
    <property type="match status" value="1"/>
</dbReference>
<sequence length="384" mass="43032">MGPPQHQQQSYSNLAKPKQDVAVHRTKVLLLGTRRSGKTSILQVLFKNLPAKQTFFLEPTMRVTKHAFDTVIPLEIWDCPGNITVDTLEAPLSDFSSIVFVIDIRDLYQQPVAKLVEFIVAACQVNPNINLEVFVHKAEKLQEDDKIENFRQIHERVMDRLVDESPEYEQVPLNFHLTSVYDHSLQEAFSRVIHKLIDSLPYLEGLLNVFCSNTSSPKAFLFDTTSKLYVATDASPVDQATHNLCCDYLQMLNSFGPLYKSNVSPDPRSIVLSSIPGAPPYPNTPPPTPAEPLDSLSSNLDLPPPSASTKPLFYPSASTSLSPSHPGTTLTYHLVTPHLALLALLPTTVYEMRRGLVEWNVVWFREGVGEIWEVEKERSEGELA</sequence>
<feature type="region of interest" description="Disordered" evidence="9">
    <location>
        <begin position="274"/>
        <end position="301"/>
    </location>
</feature>
<evidence type="ECO:0000256" key="4">
    <source>
        <dbReference type="ARBA" id="ARBA00022801"/>
    </source>
</evidence>
<comment type="subunit">
    <text evidence="8">Component of the GSE complex.</text>
</comment>
<dbReference type="SUPFAM" id="SSF52540">
    <property type="entry name" value="P-loop containing nucleoside triphosphate hydrolases"/>
    <property type="match status" value="1"/>
</dbReference>
<dbReference type="PANTHER" id="PTHR11259">
    <property type="entry name" value="RAS-RELATED GTP BINDING RAG/GTR YEAST"/>
    <property type="match status" value="1"/>
</dbReference>
<dbReference type="GO" id="GO:0003924">
    <property type="term" value="F:GTPase activity"/>
    <property type="evidence" value="ECO:0007669"/>
    <property type="project" value="UniProtKB-UniRule"/>
</dbReference>
<organism evidence="10 11">
    <name type="scientific">Paxillus involutus ATCC 200175</name>
    <dbReference type="NCBI Taxonomy" id="664439"/>
    <lineage>
        <taxon>Eukaryota</taxon>
        <taxon>Fungi</taxon>
        <taxon>Dikarya</taxon>
        <taxon>Basidiomycota</taxon>
        <taxon>Agaricomycotina</taxon>
        <taxon>Agaricomycetes</taxon>
        <taxon>Agaricomycetidae</taxon>
        <taxon>Boletales</taxon>
        <taxon>Paxilineae</taxon>
        <taxon>Paxillaceae</taxon>
        <taxon>Paxillus</taxon>
    </lineage>
</organism>
<comment type="catalytic activity">
    <reaction evidence="7">
        <text>GTP + H2O = GDP + phosphate + H(+)</text>
        <dbReference type="Rhea" id="RHEA:19669"/>
        <dbReference type="ChEBI" id="CHEBI:15377"/>
        <dbReference type="ChEBI" id="CHEBI:15378"/>
        <dbReference type="ChEBI" id="CHEBI:37565"/>
        <dbReference type="ChEBI" id="CHEBI:43474"/>
        <dbReference type="ChEBI" id="CHEBI:58189"/>
    </reaction>
    <physiologicalReaction direction="left-to-right" evidence="7">
        <dbReference type="Rhea" id="RHEA:19670"/>
    </physiologicalReaction>
</comment>
<dbReference type="AlphaFoldDB" id="A0A0C9TCT8"/>
<dbReference type="OrthoDB" id="26136at2759"/>
<comment type="subcellular location">
    <subcellularLocation>
        <location evidence="1">Endomembrane system</location>
    </subcellularLocation>
</comment>
<evidence type="ECO:0000256" key="5">
    <source>
        <dbReference type="ARBA" id="ARBA00023134"/>
    </source>
</evidence>
<dbReference type="GO" id="GO:0009267">
    <property type="term" value="P:cellular response to starvation"/>
    <property type="evidence" value="ECO:0007669"/>
    <property type="project" value="TreeGrafter"/>
</dbReference>
<feature type="compositionally biased region" description="Pro residues" evidence="9">
    <location>
        <begin position="277"/>
        <end position="290"/>
    </location>
</feature>
<evidence type="ECO:0000256" key="2">
    <source>
        <dbReference type="ARBA" id="ARBA00007756"/>
    </source>
</evidence>
<keyword evidence="5 8" id="KW-0342">GTP-binding</keyword>
<dbReference type="Gene3D" id="3.30.450.190">
    <property type="match status" value="1"/>
</dbReference>
<accession>A0A0C9TCT8</accession>
<protein>
    <recommendedName>
        <fullName evidence="8">GTP-binding protein</fullName>
    </recommendedName>
</protein>
<evidence type="ECO:0000313" key="11">
    <source>
        <dbReference type="Proteomes" id="UP000053647"/>
    </source>
</evidence>
<dbReference type="GO" id="GO:0000329">
    <property type="term" value="C:fungal-type vacuole membrane"/>
    <property type="evidence" value="ECO:0007669"/>
    <property type="project" value="TreeGrafter"/>
</dbReference>
<comment type="function">
    <text evidence="8">GTPase involved in activation of the TORC1 signaling pathway, which promotes growth and represses autophagy in nutrient-rich conditions.</text>
</comment>
<evidence type="ECO:0000256" key="8">
    <source>
        <dbReference type="RuleBase" id="RU367014"/>
    </source>
</evidence>
<dbReference type="InterPro" id="IPR039400">
    <property type="entry name" value="RagC/D"/>
</dbReference>
<dbReference type="InterPro" id="IPR006762">
    <property type="entry name" value="Gtr1_RagA"/>
</dbReference>
<evidence type="ECO:0000256" key="1">
    <source>
        <dbReference type="ARBA" id="ARBA00004308"/>
    </source>
</evidence>
<gene>
    <name evidence="10" type="ORF">PAXINDRAFT_170477</name>
</gene>
<feature type="compositionally biased region" description="Low complexity" evidence="9">
    <location>
        <begin position="291"/>
        <end position="301"/>
    </location>
</feature>
<dbReference type="GO" id="GO:0010507">
    <property type="term" value="P:negative regulation of autophagy"/>
    <property type="evidence" value="ECO:0007669"/>
    <property type="project" value="TreeGrafter"/>
</dbReference>
<reference evidence="10 11" key="1">
    <citation type="submission" date="2014-06" db="EMBL/GenBank/DDBJ databases">
        <authorList>
            <consortium name="DOE Joint Genome Institute"/>
            <person name="Kuo A."/>
            <person name="Kohler A."/>
            <person name="Nagy L.G."/>
            <person name="Floudas D."/>
            <person name="Copeland A."/>
            <person name="Barry K.W."/>
            <person name="Cichocki N."/>
            <person name="Veneault-Fourrey C."/>
            <person name="LaButti K."/>
            <person name="Lindquist E.A."/>
            <person name="Lipzen A."/>
            <person name="Lundell T."/>
            <person name="Morin E."/>
            <person name="Murat C."/>
            <person name="Sun H."/>
            <person name="Tunlid A."/>
            <person name="Henrissat B."/>
            <person name="Grigoriev I.V."/>
            <person name="Hibbett D.S."/>
            <person name="Martin F."/>
            <person name="Nordberg H.P."/>
            <person name="Cantor M.N."/>
            <person name="Hua S.X."/>
        </authorList>
    </citation>
    <scope>NUCLEOTIDE SEQUENCE [LARGE SCALE GENOMIC DNA]</scope>
    <source>
        <strain evidence="10 11">ATCC 200175</strain>
    </source>
</reference>
<dbReference type="PANTHER" id="PTHR11259:SF2">
    <property type="entry name" value="GH16429P"/>
    <property type="match status" value="1"/>
</dbReference>
<proteinExistence type="inferred from homology"/>
<comment type="similarity">
    <text evidence="2 8">Belongs to the GTR/RAG GTP-binding protein family.</text>
</comment>
<dbReference type="EMBL" id="KN819352">
    <property type="protein sequence ID" value="KIJ13400.1"/>
    <property type="molecule type" value="Genomic_DNA"/>
</dbReference>
<keyword evidence="3 8" id="KW-0547">Nucleotide-binding</keyword>
<keyword evidence="6" id="KW-0472">Membrane</keyword>